<dbReference type="AlphaFoldDB" id="A0A179EUA4"/>
<feature type="transmembrane region" description="Helical" evidence="1">
    <location>
        <begin position="149"/>
        <end position="171"/>
    </location>
</feature>
<dbReference type="RefSeq" id="WP_067480202.1">
    <property type="nucleotide sequence ID" value="NZ_JBEFQD010000026.1"/>
</dbReference>
<keyword evidence="1" id="KW-0812">Transmembrane</keyword>
<evidence type="ECO:0000313" key="3">
    <source>
        <dbReference type="Proteomes" id="UP000078516"/>
    </source>
</evidence>
<sequence length="210" mass="23487">MLTTLTTSLISFISTNIDDIFILTILFSQVGKNLSKKDIVLGQYLGVGLLVLFSILASHSLNRIQTEYLGLLGIIPIFLGIKSWLDFVKNKKRTASIEKDSSANKADLTDETLLTSGLRPHFLNVTLLTLGNGSNNIGIYVPLFSRYSVIDLILTVLIFIIMIAIWCYFSFKLANLSFIQEELHRHQVFIIPVIFIGLGIYILIDSGLFN</sequence>
<evidence type="ECO:0000256" key="1">
    <source>
        <dbReference type="SAM" id="Phobius"/>
    </source>
</evidence>
<proteinExistence type="predicted"/>
<keyword evidence="3" id="KW-1185">Reference proteome</keyword>
<dbReference type="EMBL" id="LWMN01000001">
    <property type="protein sequence ID" value="OAQ56797.1"/>
    <property type="molecule type" value="Genomic_DNA"/>
</dbReference>
<feature type="transmembrane region" description="Helical" evidence="1">
    <location>
        <begin position="6"/>
        <end position="27"/>
    </location>
</feature>
<evidence type="ECO:0000313" key="2">
    <source>
        <dbReference type="EMBL" id="OAQ56797.1"/>
    </source>
</evidence>
<organism evidence="2 3">
    <name type="scientific">Enterococcus thailandicus</name>
    <dbReference type="NCBI Taxonomy" id="417368"/>
    <lineage>
        <taxon>Bacteria</taxon>
        <taxon>Bacillati</taxon>
        <taxon>Bacillota</taxon>
        <taxon>Bacilli</taxon>
        <taxon>Lactobacillales</taxon>
        <taxon>Enterococcaceae</taxon>
        <taxon>Enterococcus</taxon>
    </lineage>
</organism>
<comment type="caution">
    <text evidence="2">The sequence shown here is derived from an EMBL/GenBank/DDBJ whole genome shotgun (WGS) entry which is preliminary data.</text>
</comment>
<feature type="transmembrane region" description="Helical" evidence="1">
    <location>
        <begin position="183"/>
        <end position="204"/>
    </location>
</feature>
<dbReference type="InterPro" id="IPR004676">
    <property type="entry name" value="Cd-R_transporter"/>
</dbReference>
<evidence type="ECO:0008006" key="4">
    <source>
        <dbReference type="Google" id="ProtNLM"/>
    </source>
</evidence>
<name>A0A179EUA4_ENTTH</name>
<dbReference type="Proteomes" id="UP000078516">
    <property type="component" value="Unassembled WGS sequence"/>
</dbReference>
<dbReference type="Pfam" id="PF03596">
    <property type="entry name" value="Cad"/>
    <property type="match status" value="1"/>
</dbReference>
<keyword evidence="1" id="KW-0472">Membrane</keyword>
<feature type="transmembrane region" description="Helical" evidence="1">
    <location>
        <begin position="39"/>
        <end position="56"/>
    </location>
</feature>
<protein>
    <recommendedName>
        <fullName evidence="4">Cadmium transporter</fullName>
    </recommendedName>
</protein>
<reference evidence="2 3" key="1">
    <citation type="submission" date="2016-04" db="EMBL/GenBank/DDBJ databases">
        <title>Draft genome of an Enterococcus thailandicus strain isolated from bovine feces.</title>
        <authorList>
            <person name="Beukers A.G."/>
            <person name="Zaheer R."/>
            <person name="Goji N."/>
            <person name="Cook S.R."/>
            <person name="Amoako K."/>
            <person name="Chaves A.V."/>
            <person name="Ward M.P."/>
            <person name="Mcallister T.A."/>
        </authorList>
    </citation>
    <scope>NUCLEOTIDE SEQUENCE [LARGE SCALE GENOMIC DNA]</scope>
    <source>
        <strain evidence="2 3">F0711D 46</strain>
    </source>
</reference>
<accession>A0A179EUA4</accession>
<feature type="transmembrane region" description="Helical" evidence="1">
    <location>
        <begin position="68"/>
        <end position="85"/>
    </location>
</feature>
<gene>
    <name evidence="2" type="ORF">A6E74_00020</name>
</gene>
<keyword evidence="1" id="KW-1133">Transmembrane helix</keyword>